<dbReference type="InterPro" id="IPR035093">
    <property type="entry name" value="RelE/ParE_toxin_dom_sf"/>
</dbReference>
<reference evidence="4 5" key="1">
    <citation type="submission" date="2023-07" db="EMBL/GenBank/DDBJ databases">
        <title>Genomic Encyclopedia of Type Strains, Phase IV (KMG-IV): sequencing the most valuable type-strain genomes for metagenomic binning, comparative biology and taxonomic classification.</title>
        <authorList>
            <person name="Goeker M."/>
        </authorList>
    </citation>
    <scope>NUCLEOTIDE SEQUENCE [LARGE SCALE GENOMIC DNA]</scope>
    <source>
        <strain evidence="4 5">DSM 19619</strain>
    </source>
</reference>
<evidence type="ECO:0000256" key="2">
    <source>
        <dbReference type="ARBA" id="ARBA00022649"/>
    </source>
</evidence>
<dbReference type="PANTHER" id="PTHR33755">
    <property type="entry name" value="TOXIN PARE1-RELATED"/>
    <property type="match status" value="1"/>
</dbReference>
<keyword evidence="2" id="KW-1277">Toxin-antitoxin system</keyword>
<dbReference type="InterPro" id="IPR007712">
    <property type="entry name" value="RelE/ParE_toxin"/>
</dbReference>
<sequence>MIVVWLPRAKADRRRLTAHIPGDSPRAALEQGGRIRASIGHLADNPDLGRRGRVPSGISELRPQGGLGNSADSQSFGTRERVVPRTPYIVVYRRVAPGRIELLRILHGAQQWPPEP</sequence>
<keyword evidence="5" id="KW-1185">Reference proteome</keyword>
<evidence type="ECO:0000313" key="4">
    <source>
        <dbReference type="EMBL" id="MDQ0473794.1"/>
    </source>
</evidence>
<name>A0ABU0JHP7_9HYPH</name>
<comment type="caution">
    <text evidence="4">The sequence shown here is derived from an EMBL/GenBank/DDBJ whole genome shotgun (WGS) entry which is preliminary data.</text>
</comment>
<accession>A0ABU0JHP7</accession>
<dbReference type="RefSeq" id="WP_307282439.1">
    <property type="nucleotide sequence ID" value="NZ_JAUSVX010000018.1"/>
</dbReference>
<comment type="similarity">
    <text evidence="1">Belongs to the RelE toxin family.</text>
</comment>
<proteinExistence type="inferred from homology"/>
<dbReference type="Proteomes" id="UP001242480">
    <property type="component" value="Unassembled WGS sequence"/>
</dbReference>
<organism evidence="4 5">
    <name type="scientific">Labrys wisconsinensis</name>
    <dbReference type="NCBI Taxonomy" id="425677"/>
    <lineage>
        <taxon>Bacteria</taxon>
        <taxon>Pseudomonadati</taxon>
        <taxon>Pseudomonadota</taxon>
        <taxon>Alphaproteobacteria</taxon>
        <taxon>Hyphomicrobiales</taxon>
        <taxon>Xanthobacteraceae</taxon>
        <taxon>Labrys</taxon>
    </lineage>
</organism>
<evidence type="ECO:0000256" key="3">
    <source>
        <dbReference type="SAM" id="MobiDB-lite"/>
    </source>
</evidence>
<dbReference type="Gene3D" id="3.30.2310.20">
    <property type="entry name" value="RelE-like"/>
    <property type="match status" value="1"/>
</dbReference>
<dbReference type="InterPro" id="IPR051803">
    <property type="entry name" value="TA_system_RelE-like_toxin"/>
</dbReference>
<gene>
    <name evidence="4" type="ORF">QO011_006830</name>
</gene>
<dbReference type="PANTHER" id="PTHR33755:SF6">
    <property type="entry name" value="PLASMID STABILIZATION SYSTEM PROTEIN"/>
    <property type="match status" value="1"/>
</dbReference>
<dbReference type="Pfam" id="PF05016">
    <property type="entry name" value="ParE_toxin"/>
    <property type="match status" value="1"/>
</dbReference>
<feature type="region of interest" description="Disordered" evidence="3">
    <location>
        <begin position="41"/>
        <end position="79"/>
    </location>
</feature>
<dbReference type="EMBL" id="JAUSVX010000018">
    <property type="protein sequence ID" value="MDQ0473794.1"/>
    <property type="molecule type" value="Genomic_DNA"/>
</dbReference>
<evidence type="ECO:0000256" key="1">
    <source>
        <dbReference type="ARBA" id="ARBA00006226"/>
    </source>
</evidence>
<evidence type="ECO:0000313" key="5">
    <source>
        <dbReference type="Proteomes" id="UP001242480"/>
    </source>
</evidence>
<protein>
    <submittedName>
        <fullName evidence="4">Toxin ParE1/3/4</fullName>
    </submittedName>
</protein>